<dbReference type="Gene3D" id="1.10.530.10">
    <property type="match status" value="1"/>
</dbReference>
<dbReference type="Pfam" id="PF01464">
    <property type="entry name" value="SLT"/>
    <property type="match status" value="1"/>
</dbReference>
<evidence type="ECO:0000313" key="6">
    <source>
        <dbReference type="Proteomes" id="UP000664771"/>
    </source>
</evidence>
<dbReference type="RefSeq" id="WP_207883987.1">
    <property type="nucleotide sequence ID" value="NZ_JAFVMF010000036.1"/>
</dbReference>
<dbReference type="SUPFAM" id="SSF53955">
    <property type="entry name" value="Lysozyme-like"/>
    <property type="match status" value="1"/>
</dbReference>
<evidence type="ECO:0000256" key="1">
    <source>
        <dbReference type="ARBA" id="ARBA00007734"/>
    </source>
</evidence>
<evidence type="ECO:0000256" key="2">
    <source>
        <dbReference type="ARBA" id="ARBA00009387"/>
    </source>
</evidence>
<comment type="similarity">
    <text evidence="1">Belongs to the transglycosylase Slt family.</text>
</comment>
<comment type="similarity">
    <text evidence="2">Belongs to the virb1 family.</text>
</comment>
<keyword evidence="6" id="KW-1185">Reference proteome</keyword>
<name>A0ABS3M1D2_9PROT</name>
<sequence length="489" mass="50630">MAGLDRYAEHFAGASKAWNVDPRLLRAVAMAESGGDENTPDSRAGAAGLMQIMPETAKGMGVNPYVPQQAIYAAAKLLDENLRRYGNVPDALRAYNAGTDRTRWNNPETQSYVSRVASYFPARQDAPAPRRTETGAMSQQNRQRPSDDALMASLTAGSPSQQASANQGSRTSGGRPDDDAMMRMLTGGAATPLPTRAHAHQGSWVGNLAQFGADAVDAAGRELSKPIIFAESHIPGVAKALKGTGYAPDEWRDLNKFREQEQAGDWGAGASRLGGALLGDSLVAGGVSKLLPAAKGGMLALAGRRAAEGAATAELTDQNPLLGGVIGAGSVPVGALASKVGGKLVRRGGNALDPDGVATRGAEPQPADMAAASEAHGSPPENSAASPSGDTQVPPEAIRLGLFTSPKDAEKLAGRIWDDAQKGGPVSLIQSKIPGVHLTASQATGNSGLALIERNRRAANPNLFTALEQANAEARNAYAQKVIGTEDQL</sequence>
<dbReference type="CDD" id="cd00254">
    <property type="entry name" value="LT-like"/>
    <property type="match status" value="1"/>
</dbReference>
<dbReference type="PANTHER" id="PTHR37423:SF2">
    <property type="entry name" value="MEMBRANE-BOUND LYTIC MUREIN TRANSGLYCOSYLASE C"/>
    <property type="match status" value="1"/>
</dbReference>
<organism evidence="5 6">
    <name type="scientific">Acetobacter sacchari</name>
    <dbReference type="NCBI Taxonomy" id="2661687"/>
    <lineage>
        <taxon>Bacteria</taxon>
        <taxon>Pseudomonadati</taxon>
        <taxon>Pseudomonadota</taxon>
        <taxon>Alphaproteobacteria</taxon>
        <taxon>Acetobacterales</taxon>
        <taxon>Acetobacteraceae</taxon>
        <taxon>Acetobacter</taxon>
    </lineage>
</organism>
<reference evidence="5 6" key="1">
    <citation type="submission" date="2021-03" db="EMBL/GenBank/DDBJ databases">
        <title>The complete genome sequence of Acetobacter sacchari TBRC 11175.</title>
        <authorList>
            <person name="Charoenyingcharoen P."/>
            <person name="Yukphan P."/>
        </authorList>
    </citation>
    <scope>NUCLEOTIDE SEQUENCE [LARGE SCALE GENOMIC DNA]</scope>
    <source>
        <strain evidence="5 6">TBRC 11175</strain>
    </source>
</reference>
<accession>A0ABS3M1D2</accession>
<evidence type="ECO:0000313" key="5">
    <source>
        <dbReference type="EMBL" id="MBO1361945.1"/>
    </source>
</evidence>
<evidence type="ECO:0000256" key="3">
    <source>
        <dbReference type="SAM" id="MobiDB-lite"/>
    </source>
</evidence>
<feature type="non-terminal residue" evidence="5">
    <location>
        <position position="489"/>
    </location>
</feature>
<feature type="domain" description="Transglycosylase SLT" evidence="4">
    <location>
        <begin position="11"/>
        <end position="105"/>
    </location>
</feature>
<protein>
    <submittedName>
        <fullName evidence="5">Lytic transglycosylase domain-containing protein</fullName>
    </submittedName>
</protein>
<feature type="region of interest" description="Disordered" evidence="3">
    <location>
        <begin position="345"/>
        <end position="395"/>
    </location>
</feature>
<dbReference type="InterPro" id="IPR008258">
    <property type="entry name" value="Transglycosylase_SLT_dom_1"/>
</dbReference>
<feature type="compositionally biased region" description="Polar residues" evidence="3">
    <location>
        <begin position="380"/>
        <end position="391"/>
    </location>
</feature>
<gene>
    <name evidence="5" type="ORF">J2D73_19360</name>
</gene>
<evidence type="ECO:0000259" key="4">
    <source>
        <dbReference type="Pfam" id="PF01464"/>
    </source>
</evidence>
<feature type="compositionally biased region" description="Polar residues" evidence="3">
    <location>
        <begin position="155"/>
        <end position="172"/>
    </location>
</feature>
<feature type="region of interest" description="Disordered" evidence="3">
    <location>
        <begin position="119"/>
        <end position="182"/>
    </location>
</feature>
<comment type="caution">
    <text evidence="5">The sequence shown here is derived from an EMBL/GenBank/DDBJ whole genome shotgun (WGS) entry which is preliminary data.</text>
</comment>
<dbReference type="PANTHER" id="PTHR37423">
    <property type="entry name" value="SOLUBLE LYTIC MUREIN TRANSGLYCOSYLASE-RELATED"/>
    <property type="match status" value="1"/>
</dbReference>
<dbReference type="Proteomes" id="UP000664771">
    <property type="component" value="Unassembled WGS sequence"/>
</dbReference>
<proteinExistence type="inferred from homology"/>
<dbReference type="InterPro" id="IPR023346">
    <property type="entry name" value="Lysozyme-like_dom_sf"/>
</dbReference>
<dbReference type="EMBL" id="JAFVMF010000036">
    <property type="protein sequence ID" value="MBO1361945.1"/>
    <property type="molecule type" value="Genomic_DNA"/>
</dbReference>